<accession>A0ACA9QHT1</accession>
<gene>
    <name evidence="1" type="ORF">RPERSI_LOCUS14345</name>
</gene>
<dbReference type="Proteomes" id="UP000789920">
    <property type="component" value="Unassembled WGS sequence"/>
</dbReference>
<dbReference type="EMBL" id="CAJVQC010032936">
    <property type="protein sequence ID" value="CAG8752538.1"/>
    <property type="molecule type" value="Genomic_DNA"/>
</dbReference>
<sequence>VRVGLLDFESGILELRSWACRNVESILVLCFWVRVVLAKMLNKNFSASFSDLCRLARILNWGLKNFVL</sequence>
<proteinExistence type="predicted"/>
<organism evidence="1 2">
    <name type="scientific">Racocetra persica</name>
    <dbReference type="NCBI Taxonomy" id="160502"/>
    <lineage>
        <taxon>Eukaryota</taxon>
        <taxon>Fungi</taxon>
        <taxon>Fungi incertae sedis</taxon>
        <taxon>Mucoromycota</taxon>
        <taxon>Glomeromycotina</taxon>
        <taxon>Glomeromycetes</taxon>
        <taxon>Diversisporales</taxon>
        <taxon>Gigasporaceae</taxon>
        <taxon>Racocetra</taxon>
    </lineage>
</organism>
<comment type="caution">
    <text evidence="1">The sequence shown here is derived from an EMBL/GenBank/DDBJ whole genome shotgun (WGS) entry which is preliminary data.</text>
</comment>
<evidence type="ECO:0000313" key="2">
    <source>
        <dbReference type="Proteomes" id="UP000789920"/>
    </source>
</evidence>
<evidence type="ECO:0000313" key="1">
    <source>
        <dbReference type="EMBL" id="CAG8752538.1"/>
    </source>
</evidence>
<feature type="non-terminal residue" evidence="1">
    <location>
        <position position="68"/>
    </location>
</feature>
<name>A0ACA9QHT1_9GLOM</name>
<protein>
    <submittedName>
        <fullName evidence="1">11663_t:CDS:1</fullName>
    </submittedName>
</protein>
<reference evidence="1" key="1">
    <citation type="submission" date="2021-06" db="EMBL/GenBank/DDBJ databases">
        <authorList>
            <person name="Kallberg Y."/>
            <person name="Tangrot J."/>
            <person name="Rosling A."/>
        </authorList>
    </citation>
    <scope>NUCLEOTIDE SEQUENCE</scope>
    <source>
        <strain evidence="1">MA461A</strain>
    </source>
</reference>
<keyword evidence="2" id="KW-1185">Reference proteome</keyword>
<feature type="non-terminal residue" evidence="1">
    <location>
        <position position="1"/>
    </location>
</feature>